<dbReference type="InterPro" id="IPR010732">
    <property type="entry name" value="T6SS_TssG-like"/>
</dbReference>
<dbReference type="PANTHER" id="PTHR35564:SF4">
    <property type="entry name" value="CYTOPLASMIC PROTEIN"/>
    <property type="match status" value="1"/>
</dbReference>
<sequence length="333" mass="37788">MRSERWWQDASVVDQLFQQAGSFEFIQSARLLRHVPHTSLPKDWSEDFKFETSFSLSFPATEIEALSYQDERIYLTNLVVGLTGTQGALPYTYTNKLKQSPRQQRQEVKQFLGLFNHTLTAKYVDASLVYNLPIRYEIESENHYLNILHALNGYIRSQHEQQDLEEYFAEFSGLMQGQNNTAHALKTVLACVFNEQVHIQEFVKETFKLGDEQKTSLGGSTPSLLGVNTFCGDTVQQIDGKIEIQIGPLKRAQYLAFLPEQPLNRKLKHLIQTWCSPTLFIDVRLILDKSEIGPTSLNSTHGNGLGQGAFLMPSEQLQHNTETRYALLGVGAA</sequence>
<comment type="caution">
    <text evidence="1">The sequence shown here is derived from an EMBL/GenBank/DDBJ whole genome shotgun (WGS) entry which is preliminary data.</text>
</comment>
<evidence type="ECO:0000313" key="1">
    <source>
        <dbReference type="EMBL" id="MBO3657207.1"/>
    </source>
</evidence>
<dbReference type="Pfam" id="PF06996">
    <property type="entry name" value="T6SS_TssG"/>
    <property type="match status" value="1"/>
</dbReference>
<organism evidence="1 2">
    <name type="scientific">Acinetobacter haemolyticus</name>
    <dbReference type="NCBI Taxonomy" id="29430"/>
    <lineage>
        <taxon>Bacteria</taxon>
        <taxon>Pseudomonadati</taxon>
        <taxon>Pseudomonadota</taxon>
        <taxon>Gammaproteobacteria</taxon>
        <taxon>Moraxellales</taxon>
        <taxon>Moraxellaceae</taxon>
        <taxon>Acinetobacter</taxon>
    </lineage>
</organism>
<accession>A0AAW4J8Z1</accession>
<dbReference type="EMBL" id="JAGFOT010000003">
    <property type="protein sequence ID" value="MBO3657207.1"/>
    <property type="molecule type" value="Genomic_DNA"/>
</dbReference>
<dbReference type="PANTHER" id="PTHR35564">
    <property type="match status" value="1"/>
</dbReference>
<dbReference type="Proteomes" id="UP000670925">
    <property type="component" value="Unassembled WGS sequence"/>
</dbReference>
<dbReference type="NCBIfam" id="TIGR03347">
    <property type="entry name" value="VI_chp_1"/>
    <property type="match status" value="1"/>
</dbReference>
<dbReference type="RefSeq" id="WP_208463809.1">
    <property type="nucleotide sequence ID" value="NZ_JAGFOT010000003.1"/>
</dbReference>
<name>A0AAW4J8Z1_ACIHA</name>
<evidence type="ECO:0000313" key="2">
    <source>
        <dbReference type="Proteomes" id="UP000670925"/>
    </source>
</evidence>
<dbReference type="AlphaFoldDB" id="A0AAW4J8Z1"/>
<gene>
    <name evidence="1" type="primary">tssG</name>
    <name evidence="1" type="ORF">J5N55_03780</name>
</gene>
<proteinExistence type="predicted"/>
<protein>
    <submittedName>
        <fullName evidence="1">Type VI secretion system baseplate subunit TssG</fullName>
    </submittedName>
</protein>
<reference evidence="1" key="1">
    <citation type="submission" date="2021-03" db="EMBL/GenBank/DDBJ databases">
        <title>Acinetobacter spp. whole-genome sequenced from Terengganu.</title>
        <authorList>
            <person name="Mohd Rani F."/>
        </authorList>
    </citation>
    <scope>NUCLEOTIDE SEQUENCE</scope>
    <source>
        <strain evidence="1">AC1502</strain>
    </source>
</reference>